<organism evidence="2 3">
    <name type="scientific">Caulobacter hibisci</name>
    <dbReference type="NCBI Taxonomy" id="2035993"/>
    <lineage>
        <taxon>Bacteria</taxon>
        <taxon>Pseudomonadati</taxon>
        <taxon>Pseudomonadota</taxon>
        <taxon>Alphaproteobacteria</taxon>
        <taxon>Caulobacterales</taxon>
        <taxon>Caulobacteraceae</taxon>
        <taxon>Caulobacter</taxon>
    </lineage>
</organism>
<proteinExistence type="predicted"/>
<protein>
    <submittedName>
        <fullName evidence="2">GNAT family N-acetyltransferase</fullName>
    </submittedName>
</protein>
<keyword evidence="3" id="KW-1185">Reference proteome</keyword>
<dbReference type="InterPro" id="IPR016181">
    <property type="entry name" value="Acyl_CoA_acyltransferase"/>
</dbReference>
<dbReference type="InterPro" id="IPR053144">
    <property type="entry name" value="Acetyltransferase_Butenolide"/>
</dbReference>
<dbReference type="SUPFAM" id="SSF55729">
    <property type="entry name" value="Acyl-CoA N-acyltransferases (Nat)"/>
    <property type="match status" value="1"/>
</dbReference>
<dbReference type="EMBL" id="JADWOX010000002">
    <property type="protein sequence ID" value="MBI1683080.1"/>
    <property type="molecule type" value="Genomic_DNA"/>
</dbReference>
<dbReference type="PROSITE" id="PS51186">
    <property type="entry name" value="GNAT"/>
    <property type="match status" value="1"/>
</dbReference>
<accession>A0ABS0STU7</accession>
<comment type="caution">
    <text evidence="2">The sequence shown here is derived from an EMBL/GenBank/DDBJ whole genome shotgun (WGS) entry which is preliminary data.</text>
</comment>
<reference evidence="2 3" key="1">
    <citation type="submission" date="2020-11" db="EMBL/GenBank/DDBJ databases">
        <title>genome sequence of strain KACC 18849.</title>
        <authorList>
            <person name="Gao J."/>
            <person name="Zhang X."/>
        </authorList>
    </citation>
    <scope>NUCLEOTIDE SEQUENCE [LARGE SCALE GENOMIC DNA]</scope>
    <source>
        <strain evidence="2 3">KACC 18849</strain>
    </source>
</reference>
<dbReference type="PANTHER" id="PTHR43233:SF1">
    <property type="entry name" value="FAMILY N-ACETYLTRANSFERASE, PUTATIVE (AFU_ORTHOLOGUE AFUA_6G03350)-RELATED"/>
    <property type="match status" value="1"/>
</dbReference>
<dbReference type="Proteomes" id="UP000639859">
    <property type="component" value="Unassembled WGS sequence"/>
</dbReference>
<evidence type="ECO:0000313" key="2">
    <source>
        <dbReference type="EMBL" id="MBI1683080.1"/>
    </source>
</evidence>
<dbReference type="Pfam" id="PF00583">
    <property type="entry name" value="Acetyltransf_1"/>
    <property type="match status" value="1"/>
</dbReference>
<feature type="domain" description="N-acetyltransferase" evidence="1">
    <location>
        <begin position="4"/>
        <end position="134"/>
    </location>
</feature>
<dbReference type="PANTHER" id="PTHR43233">
    <property type="entry name" value="FAMILY N-ACETYLTRANSFERASE, PUTATIVE (AFU_ORTHOLOGUE AFUA_6G03350)-RELATED"/>
    <property type="match status" value="1"/>
</dbReference>
<name>A0ABS0STU7_9CAUL</name>
<dbReference type="RefSeq" id="WP_198575015.1">
    <property type="nucleotide sequence ID" value="NZ_JADWOX010000002.1"/>
</dbReference>
<dbReference type="InterPro" id="IPR000182">
    <property type="entry name" value="GNAT_dom"/>
</dbReference>
<dbReference type="Gene3D" id="3.40.630.30">
    <property type="match status" value="1"/>
</dbReference>
<gene>
    <name evidence="2" type="ORF">I4Q42_05295</name>
</gene>
<evidence type="ECO:0000259" key="1">
    <source>
        <dbReference type="PROSITE" id="PS51186"/>
    </source>
</evidence>
<sequence length="134" mass="15825">MEDLWLEHVPEDRLKELYDLYVQEWWTQSRQFDDVVKMISHSDIVLTRYSEDGCIIAFARVLTDFTFKAMIYDVIIAADHRGSGLGQAIVEKIFNHPLLSTVKSFELYCPERLIPFYEKLDFKRGTSVIMSRKR</sequence>
<evidence type="ECO:0000313" key="3">
    <source>
        <dbReference type="Proteomes" id="UP000639859"/>
    </source>
</evidence>
<dbReference type="CDD" id="cd04301">
    <property type="entry name" value="NAT_SF"/>
    <property type="match status" value="1"/>
</dbReference>